<keyword evidence="3" id="KW-1185">Reference proteome</keyword>
<name>A0A2N5HMK0_9BACI</name>
<feature type="transmembrane region" description="Helical" evidence="1">
    <location>
        <begin position="34"/>
        <end position="54"/>
    </location>
</feature>
<gene>
    <name evidence="2" type="ORF">CVD27_07215</name>
</gene>
<protein>
    <submittedName>
        <fullName evidence="2">Uncharacterized protein</fullName>
    </submittedName>
</protein>
<dbReference type="OrthoDB" id="1679483at2"/>
<keyword evidence="1" id="KW-1133">Transmembrane helix</keyword>
<evidence type="ECO:0000256" key="1">
    <source>
        <dbReference type="SAM" id="Phobius"/>
    </source>
</evidence>
<comment type="caution">
    <text evidence="2">The sequence shown here is derived from an EMBL/GenBank/DDBJ whole genome shotgun (WGS) entry which is preliminary data.</text>
</comment>
<accession>A0A2N5HMK0</accession>
<evidence type="ECO:0000313" key="2">
    <source>
        <dbReference type="EMBL" id="PLS06708.1"/>
    </source>
</evidence>
<sequence length="184" mass="22310">MIKTEFLFKDVQDKRMNFLEAYHKFWLENAFLTWQWWILLITTILIWILWVKFVDRKRVHLLLNFGLIIGGLSVTLDVIGTNHGAWAYPIHLYWAFIPPLIPFDLSYLPVFYMLIYQRYGQRWFNFLLALIVFSAFISFIIEPIFHWVGIYALYKWKYLYSFPIYLLLGCFVKVLVELINKKLH</sequence>
<feature type="transmembrane region" description="Helical" evidence="1">
    <location>
        <begin position="61"/>
        <end position="80"/>
    </location>
</feature>
<dbReference type="NCBIfam" id="NF041644">
    <property type="entry name" value="CBO0543_fam"/>
    <property type="match status" value="1"/>
</dbReference>
<dbReference type="InterPro" id="IPR048147">
    <property type="entry name" value="CBO0543-like"/>
</dbReference>
<feature type="transmembrane region" description="Helical" evidence="1">
    <location>
        <begin position="92"/>
        <end position="115"/>
    </location>
</feature>
<keyword evidence="1" id="KW-0812">Transmembrane</keyword>
<feature type="transmembrane region" description="Helical" evidence="1">
    <location>
        <begin position="160"/>
        <end position="179"/>
    </location>
</feature>
<dbReference type="RefSeq" id="WP_101647208.1">
    <property type="nucleotide sequence ID" value="NZ_PGVE01000031.1"/>
</dbReference>
<dbReference type="EMBL" id="PGVE01000031">
    <property type="protein sequence ID" value="PLS06708.1"/>
    <property type="molecule type" value="Genomic_DNA"/>
</dbReference>
<reference evidence="2 3" key="1">
    <citation type="submission" date="2017-11" db="EMBL/GenBank/DDBJ databases">
        <title>Comparitive Functional Genomics of Dry Heat Resistant strains isolated from the Viking Spacecraft.</title>
        <authorList>
            <person name="Seuylemezian A."/>
            <person name="Cooper K."/>
            <person name="Vaishampayan P."/>
        </authorList>
    </citation>
    <scope>NUCLEOTIDE SEQUENCE [LARGE SCALE GENOMIC DNA]</scope>
    <source>
        <strain evidence="2 3">V32-6</strain>
    </source>
</reference>
<proteinExistence type="predicted"/>
<organism evidence="2 3">
    <name type="scientific">Neobacillus cucumis</name>
    <dbReference type="NCBI Taxonomy" id="1740721"/>
    <lineage>
        <taxon>Bacteria</taxon>
        <taxon>Bacillati</taxon>
        <taxon>Bacillota</taxon>
        <taxon>Bacilli</taxon>
        <taxon>Bacillales</taxon>
        <taxon>Bacillaceae</taxon>
        <taxon>Neobacillus</taxon>
    </lineage>
</organism>
<keyword evidence="1" id="KW-0472">Membrane</keyword>
<feature type="transmembrane region" description="Helical" evidence="1">
    <location>
        <begin position="127"/>
        <end position="154"/>
    </location>
</feature>
<dbReference type="AlphaFoldDB" id="A0A2N5HMK0"/>
<dbReference type="Proteomes" id="UP000234950">
    <property type="component" value="Unassembled WGS sequence"/>
</dbReference>
<evidence type="ECO:0000313" key="3">
    <source>
        <dbReference type="Proteomes" id="UP000234950"/>
    </source>
</evidence>